<keyword evidence="8" id="KW-1133">Transmembrane helix</keyword>
<dbReference type="FunFam" id="2.60.40.60:FF:000018">
    <property type="entry name" value="Protocadherin gamma c3"/>
    <property type="match status" value="1"/>
</dbReference>
<name>A0A673KMX3_9TELE</name>
<keyword evidence="3" id="KW-0812">Transmembrane</keyword>
<dbReference type="InterPro" id="IPR050174">
    <property type="entry name" value="Protocadherin/Cadherin-CA"/>
</dbReference>
<evidence type="ECO:0000256" key="1">
    <source>
        <dbReference type="ARBA" id="ARBA00004251"/>
    </source>
</evidence>
<evidence type="ECO:0000256" key="5">
    <source>
        <dbReference type="ARBA" id="ARBA00022737"/>
    </source>
</evidence>
<sequence length="412" mass="46848">RTKWIPFFTYFVALILFALRTVCDDLSYNIPEEMKRQYVTGNIAKDLRMDVKQLSARNARIDTEDSKRYCDVNLNTGDLIVAETIDREELCGSRMSCILSYELVLENPLEVHRIILQIQDINDNAPRFPNERINFEITESAVKGQKFRLDEAHDTDIGQNSINSYSLEKNKHFVLNVHDTADGGKYAELVLEKELDREQQKEIDMILTATDGGSPQRSGTYVDLSRDKGTLVVKERIDREELCKQMTPCSFSFDLIVENPIQLHRVTVEVQDINDNAPLFPKENVNLKIAENAILGARFPLDSAIDTDVGLNGIQSYKLHPADSFKLEVHSQTDGNKYIEMVLKRELDREERDEIQLILVANDGGSPQKSGTVKIHVTVLDANDNAPVCKHLSLINQCILQNYMFSLFSTCC</sequence>
<proteinExistence type="predicted"/>
<dbReference type="InterPro" id="IPR020894">
    <property type="entry name" value="Cadherin_CS"/>
</dbReference>
<evidence type="ECO:0000256" key="12">
    <source>
        <dbReference type="SAM" id="SignalP"/>
    </source>
</evidence>
<evidence type="ECO:0000313" key="15">
    <source>
        <dbReference type="Proteomes" id="UP000472270"/>
    </source>
</evidence>
<dbReference type="Pfam" id="PF08266">
    <property type="entry name" value="Cadherin_2"/>
    <property type="match status" value="2"/>
</dbReference>
<dbReference type="PRINTS" id="PR00205">
    <property type="entry name" value="CADHERIN"/>
</dbReference>
<dbReference type="GO" id="GO:0007156">
    <property type="term" value="P:homophilic cell adhesion via plasma membrane adhesion molecules"/>
    <property type="evidence" value="ECO:0007669"/>
    <property type="project" value="InterPro"/>
</dbReference>
<evidence type="ECO:0000256" key="8">
    <source>
        <dbReference type="ARBA" id="ARBA00022989"/>
    </source>
</evidence>
<dbReference type="SUPFAM" id="SSF49313">
    <property type="entry name" value="Cadherin-like"/>
    <property type="match status" value="3"/>
</dbReference>
<dbReference type="Ensembl" id="ENSSRHT00000066059.1">
    <property type="protein sequence ID" value="ENSSRHP00000064280.1"/>
    <property type="gene ID" value="ENSSRHG00000032033.1"/>
</dbReference>
<keyword evidence="5" id="KW-0677">Repeat</keyword>
<keyword evidence="9" id="KW-0472">Membrane</keyword>
<dbReference type="FunFam" id="2.60.40.60:FF:000007">
    <property type="entry name" value="Protocadherin alpha 2"/>
    <property type="match status" value="1"/>
</dbReference>
<dbReference type="GO" id="GO:0005886">
    <property type="term" value="C:plasma membrane"/>
    <property type="evidence" value="ECO:0007669"/>
    <property type="project" value="UniProtKB-SubCell"/>
</dbReference>
<dbReference type="PANTHER" id="PTHR24028">
    <property type="entry name" value="CADHERIN-87A"/>
    <property type="match status" value="1"/>
</dbReference>
<dbReference type="Gene3D" id="2.60.40.60">
    <property type="entry name" value="Cadherins"/>
    <property type="match status" value="4"/>
</dbReference>
<feature type="domain" description="Cadherin" evidence="13">
    <location>
        <begin position="129"/>
        <end position="280"/>
    </location>
</feature>
<feature type="chain" id="PRO_5025360262" description="Cadherin domain-containing protein" evidence="12">
    <location>
        <begin position="24"/>
        <end position="412"/>
    </location>
</feature>
<protein>
    <recommendedName>
        <fullName evidence="13">Cadherin domain-containing protein</fullName>
    </recommendedName>
</protein>
<evidence type="ECO:0000256" key="11">
    <source>
        <dbReference type="PROSITE-ProRule" id="PRU00043"/>
    </source>
</evidence>
<dbReference type="InterPro" id="IPR013164">
    <property type="entry name" value="Cadherin_N"/>
</dbReference>
<reference evidence="14" key="1">
    <citation type="submission" date="2025-08" db="UniProtKB">
        <authorList>
            <consortium name="Ensembl"/>
        </authorList>
    </citation>
    <scope>IDENTIFICATION</scope>
</reference>
<keyword evidence="10" id="KW-0325">Glycoprotein</keyword>
<evidence type="ECO:0000256" key="2">
    <source>
        <dbReference type="ARBA" id="ARBA00022475"/>
    </source>
</evidence>
<dbReference type="PANTHER" id="PTHR24028:SF114">
    <property type="entry name" value="PCDH2G3 PROTEIN-RELATED"/>
    <property type="match status" value="1"/>
</dbReference>
<keyword evidence="2" id="KW-1003">Cell membrane</keyword>
<feature type="domain" description="Cadherin" evidence="13">
    <location>
        <begin position="72"/>
        <end position="128"/>
    </location>
</feature>
<keyword evidence="6 11" id="KW-0106">Calcium</keyword>
<dbReference type="Proteomes" id="UP000472270">
    <property type="component" value="Unassembled WGS sequence"/>
</dbReference>
<evidence type="ECO:0000256" key="10">
    <source>
        <dbReference type="ARBA" id="ARBA00023180"/>
    </source>
</evidence>
<keyword evidence="4 12" id="KW-0732">Signal</keyword>
<comment type="subcellular location">
    <subcellularLocation>
        <location evidence="1">Cell membrane</location>
        <topology evidence="1">Single-pass type I membrane protein</topology>
    </subcellularLocation>
</comment>
<evidence type="ECO:0000313" key="14">
    <source>
        <dbReference type="Ensembl" id="ENSSRHP00000064280.1"/>
    </source>
</evidence>
<evidence type="ECO:0000256" key="4">
    <source>
        <dbReference type="ARBA" id="ARBA00022729"/>
    </source>
</evidence>
<reference evidence="14" key="2">
    <citation type="submission" date="2025-09" db="UniProtKB">
        <authorList>
            <consortium name="Ensembl"/>
        </authorList>
    </citation>
    <scope>IDENTIFICATION</scope>
</reference>
<dbReference type="GO" id="GO:0005509">
    <property type="term" value="F:calcium ion binding"/>
    <property type="evidence" value="ECO:0007669"/>
    <property type="project" value="UniProtKB-UniRule"/>
</dbReference>
<dbReference type="PROSITE" id="PS50268">
    <property type="entry name" value="CADHERIN_2"/>
    <property type="match status" value="3"/>
</dbReference>
<dbReference type="SMART" id="SM00112">
    <property type="entry name" value="CA"/>
    <property type="match status" value="3"/>
</dbReference>
<dbReference type="GO" id="GO:0009653">
    <property type="term" value="P:anatomical structure morphogenesis"/>
    <property type="evidence" value="ECO:0007669"/>
    <property type="project" value="UniProtKB-ARBA"/>
</dbReference>
<dbReference type="CDD" id="cd11304">
    <property type="entry name" value="Cadherin_repeat"/>
    <property type="match status" value="3"/>
</dbReference>
<evidence type="ECO:0000259" key="13">
    <source>
        <dbReference type="PROSITE" id="PS50268"/>
    </source>
</evidence>
<dbReference type="PROSITE" id="PS00232">
    <property type="entry name" value="CADHERIN_1"/>
    <property type="match status" value="2"/>
</dbReference>
<evidence type="ECO:0000256" key="9">
    <source>
        <dbReference type="ARBA" id="ARBA00023136"/>
    </source>
</evidence>
<accession>A0A673KMX3</accession>
<feature type="signal peptide" evidence="12">
    <location>
        <begin position="1"/>
        <end position="23"/>
    </location>
</feature>
<dbReference type="InterPro" id="IPR002126">
    <property type="entry name" value="Cadherin-like_dom"/>
</dbReference>
<evidence type="ECO:0000256" key="7">
    <source>
        <dbReference type="ARBA" id="ARBA00022889"/>
    </source>
</evidence>
<keyword evidence="15" id="KW-1185">Reference proteome</keyword>
<dbReference type="InterPro" id="IPR015919">
    <property type="entry name" value="Cadherin-like_sf"/>
</dbReference>
<dbReference type="Pfam" id="PF00028">
    <property type="entry name" value="Cadherin"/>
    <property type="match status" value="1"/>
</dbReference>
<dbReference type="FunFam" id="2.60.40.60:FF:000006">
    <property type="entry name" value="Protocadherin alpha 2"/>
    <property type="match status" value="1"/>
</dbReference>
<keyword evidence="7" id="KW-0130">Cell adhesion</keyword>
<evidence type="ECO:0000256" key="3">
    <source>
        <dbReference type="ARBA" id="ARBA00022692"/>
    </source>
</evidence>
<dbReference type="AlphaFoldDB" id="A0A673KMX3"/>
<organism evidence="14 15">
    <name type="scientific">Sinocyclocheilus rhinocerous</name>
    <dbReference type="NCBI Taxonomy" id="307959"/>
    <lineage>
        <taxon>Eukaryota</taxon>
        <taxon>Metazoa</taxon>
        <taxon>Chordata</taxon>
        <taxon>Craniata</taxon>
        <taxon>Vertebrata</taxon>
        <taxon>Euteleostomi</taxon>
        <taxon>Actinopterygii</taxon>
        <taxon>Neopterygii</taxon>
        <taxon>Teleostei</taxon>
        <taxon>Ostariophysi</taxon>
        <taxon>Cypriniformes</taxon>
        <taxon>Cyprinidae</taxon>
        <taxon>Cyprininae</taxon>
        <taxon>Sinocyclocheilus</taxon>
    </lineage>
</organism>
<feature type="domain" description="Cadherin" evidence="13">
    <location>
        <begin position="281"/>
        <end position="389"/>
    </location>
</feature>
<evidence type="ECO:0000256" key="6">
    <source>
        <dbReference type="ARBA" id="ARBA00022837"/>
    </source>
</evidence>